<dbReference type="Pfam" id="PF02518">
    <property type="entry name" value="HATPase_c"/>
    <property type="match status" value="1"/>
</dbReference>
<dbReference type="SUPFAM" id="SSF158472">
    <property type="entry name" value="HAMP domain-like"/>
    <property type="match status" value="1"/>
</dbReference>
<dbReference type="InterPro" id="IPR004358">
    <property type="entry name" value="Sig_transdc_His_kin-like_C"/>
</dbReference>
<accession>A0A6N7ES59</accession>
<evidence type="ECO:0000256" key="6">
    <source>
        <dbReference type="ARBA" id="ARBA00022741"/>
    </source>
</evidence>
<dbReference type="Proteomes" id="UP000471298">
    <property type="component" value="Unassembled WGS sequence"/>
</dbReference>
<dbReference type="PANTHER" id="PTHR42878:SF7">
    <property type="entry name" value="SENSOR HISTIDINE KINASE GLRK"/>
    <property type="match status" value="1"/>
</dbReference>
<evidence type="ECO:0000259" key="11">
    <source>
        <dbReference type="PROSITE" id="PS50109"/>
    </source>
</evidence>
<dbReference type="InterPro" id="IPR035965">
    <property type="entry name" value="PAS-like_dom_sf"/>
</dbReference>
<evidence type="ECO:0000313" key="14">
    <source>
        <dbReference type="Proteomes" id="UP000471298"/>
    </source>
</evidence>
<dbReference type="PANTHER" id="PTHR42878">
    <property type="entry name" value="TWO-COMPONENT HISTIDINE KINASE"/>
    <property type="match status" value="1"/>
</dbReference>
<dbReference type="Pfam" id="PF00512">
    <property type="entry name" value="HisKA"/>
    <property type="match status" value="1"/>
</dbReference>
<evidence type="ECO:0000256" key="7">
    <source>
        <dbReference type="ARBA" id="ARBA00022777"/>
    </source>
</evidence>
<keyword evidence="4" id="KW-0597">Phosphoprotein</keyword>
<dbReference type="FunCoup" id="A0A6N7ES59">
    <property type="interactions" value="215"/>
</dbReference>
<dbReference type="SUPFAM" id="SSF47384">
    <property type="entry name" value="Homodimeric domain of signal transducing histidine kinase"/>
    <property type="match status" value="1"/>
</dbReference>
<comment type="caution">
    <text evidence="13">The sequence shown here is derived from an EMBL/GenBank/DDBJ whole genome shotgun (WGS) entry which is preliminary data.</text>
</comment>
<dbReference type="CDD" id="cd00082">
    <property type="entry name" value="HisKA"/>
    <property type="match status" value="1"/>
</dbReference>
<feature type="domain" description="Histidine kinase" evidence="11">
    <location>
        <begin position="504"/>
        <end position="717"/>
    </location>
</feature>
<dbReference type="EMBL" id="WHNW01000001">
    <property type="protein sequence ID" value="MPV85332.1"/>
    <property type="molecule type" value="Genomic_DNA"/>
</dbReference>
<dbReference type="PRINTS" id="PR00344">
    <property type="entry name" value="BCTRLSENSOR"/>
</dbReference>
<dbReference type="CDD" id="cd06225">
    <property type="entry name" value="HAMP"/>
    <property type="match status" value="1"/>
</dbReference>
<dbReference type="SMART" id="SM00388">
    <property type="entry name" value="HisKA"/>
    <property type="match status" value="1"/>
</dbReference>
<dbReference type="Gene3D" id="6.10.340.10">
    <property type="match status" value="1"/>
</dbReference>
<dbReference type="GO" id="GO:0007234">
    <property type="term" value="P:osmosensory signaling via phosphorelay pathway"/>
    <property type="evidence" value="ECO:0007669"/>
    <property type="project" value="TreeGrafter"/>
</dbReference>
<dbReference type="AlphaFoldDB" id="A0A6N7ES59"/>
<evidence type="ECO:0000256" key="10">
    <source>
        <dbReference type="SAM" id="Phobius"/>
    </source>
</evidence>
<feature type="transmembrane region" description="Helical" evidence="10">
    <location>
        <begin position="14"/>
        <end position="33"/>
    </location>
</feature>
<evidence type="ECO:0000256" key="2">
    <source>
        <dbReference type="ARBA" id="ARBA00004370"/>
    </source>
</evidence>
<dbReference type="GO" id="GO:0030295">
    <property type="term" value="F:protein kinase activator activity"/>
    <property type="evidence" value="ECO:0007669"/>
    <property type="project" value="TreeGrafter"/>
</dbReference>
<dbReference type="SMART" id="SM00387">
    <property type="entry name" value="HATPase_c"/>
    <property type="match status" value="1"/>
</dbReference>
<feature type="transmembrane region" description="Helical" evidence="10">
    <location>
        <begin position="285"/>
        <end position="308"/>
    </location>
</feature>
<dbReference type="Gene3D" id="3.30.450.20">
    <property type="entry name" value="PAS domain"/>
    <property type="match status" value="1"/>
</dbReference>
<evidence type="ECO:0000256" key="4">
    <source>
        <dbReference type="ARBA" id="ARBA00022553"/>
    </source>
</evidence>
<dbReference type="SUPFAM" id="SSF55874">
    <property type="entry name" value="ATPase domain of HSP90 chaperone/DNA topoisomerase II/histidine kinase"/>
    <property type="match status" value="1"/>
</dbReference>
<evidence type="ECO:0000259" key="12">
    <source>
        <dbReference type="PROSITE" id="PS50885"/>
    </source>
</evidence>
<dbReference type="InterPro" id="IPR003661">
    <property type="entry name" value="HisK_dim/P_dom"/>
</dbReference>
<comment type="catalytic activity">
    <reaction evidence="1">
        <text>ATP + protein L-histidine = ADP + protein N-phospho-L-histidine.</text>
        <dbReference type="EC" id="2.7.13.3"/>
    </reaction>
</comment>
<evidence type="ECO:0000256" key="3">
    <source>
        <dbReference type="ARBA" id="ARBA00012438"/>
    </source>
</evidence>
<dbReference type="InterPro" id="IPR003594">
    <property type="entry name" value="HATPase_dom"/>
</dbReference>
<keyword evidence="10" id="KW-0472">Membrane</keyword>
<keyword evidence="14" id="KW-1185">Reference proteome</keyword>
<evidence type="ECO:0000256" key="8">
    <source>
        <dbReference type="ARBA" id="ARBA00022840"/>
    </source>
</evidence>
<dbReference type="GO" id="GO:0000156">
    <property type="term" value="F:phosphorelay response regulator activity"/>
    <property type="evidence" value="ECO:0007669"/>
    <property type="project" value="TreeGrafter"/>
</dbReference>
<organism evidence="13 14">
    <name type="scientific">Ostreibacterium oceani</name>
    <dbReference type="NCBI Taxonomy" id="2654998"/>
    <lineage>
        <taxon>Bacteria</taxon>
        <taxon>Pseudomonadati</taxon>
        <taxon>Pseudomonadota</taxon>
        <taxon>Gammaproteobacteria</taxon>
        <taxon>Cardiobacteriales</taxon>
        <taxon>Ostreibacteriaceae</taxon>
        <taxon>Ostreibacterium</taxon>
    </lineage>
</organism>
<gene>
    <name evidence="13" type="ORF">GCU85_01115</name>
</gene>
<keyword evidence="6" id="KW-0547">Nucleotide-binding</keyword>
<dbReference type="GO" id="GO:0016020">
    <property type="term" value="C:membrane"/>
    <property type="evidence" value="ECO:0007669"/>
    <property type="project" value="UniProtKB-SubCell"/>
</dbReference>
<sequence length="721" mass="81153">MGKMVFSLKSKNRILGLGYLVAIITLVSIYLLAQSTEGSQQFEKNYYALLITIGMGIFCLFIIVSIYSVKLLSNYKKSIPGASLSLTILWRTLLLAIIPLLFLAFFAFKFLSYDFQTSFDEGIDSALNNSLILSQKALDNRALQALRDTNAAAIIIAPFEYIRLQSELEGIRNNIGAYELTVFDEKGFIQAFSGENRQVIVPNIPNHDNFLRVENEGGLFSIETQNLQFQIRTLTIINKPGAPNYYLQAIFHIPDTISDLTDQVSQTIAERDKFNYLKPKISSSFIYVLGLVLSLASLFLILSAINFANHMARPIRDLIRGTKKVSQGDFSQQLALDRKDDFGTLVNSFNLMTSSLKKATNEAEMNRLKVENERAYLATVINNMTSAVITLDDEKKLLTYNEYAEKLLDSDLSSIVFTPLLALTDTFAVYFQFISQLNIESMTTKTQESEITLTINKNQQQFIARITALPANHHRQGGFVVIFDDLTKYWEKQKQAAWEEVAKRLAHEIKNPLTPILLAAERLQYKLQDKLDENEVAVLNRSIEVITNQVKSLKNMVNDFSDFAKPVKTQKTPVIIHSLIQEINELYKDYYKNIQLTCALNAACDTVLGNESALRQVFHNLIKNAIESCDKQSNGEITITTSNTDNQLNVEVSDNGKGLPEDFQKLFDPYITTKEKGTGLGLAIVKKIIDEHHGNIQLRNRTTQSGAVAILTLPIPQEPTP</sequence>
<evidence type="ECO:0000256" key="5">
    <source>
        <dbReference type="ARBA" id="ARBA00022679"/>
    </source>
</evidence>
<dbReference type="SMART" id="SM00304">
    <property type="entry name" value="HAMP"/>
    <property type="match status" value="1"/>
</dbReference>
<dbReference type="Gene3D" id="3.30.565.10">
    <property type="entry name" value="Histidine kinase-like ATPase, C-terminal domain"/>
    <property type="match status" value="1"/>
</dbReference>
<dbReference type="EC" id="2.7.13.3" evidence="3"/>
<evidence type="ECO:0000256" key="1">
    <source>
        <dbReference type="ARBA" id="ARBA00000085"/>
    </source>
</evidence>
<keyword evidence="10" id="KW-0812">Transmembrane</keyword>
<dbReference type="InterPro" id="IPR036097">
    <property type="entry name" value="HisK_dim/P_sf"/>
</dbReference>
<dbReference type="RefSeq" id="WP_152808476.1">
    <property type="nucleotide sequence ID" value="NZ_WHNW01000001.1"/>
</dbReference>
<dbReference type="InterPro" id="IPR005467">
    <property type="entry name" value="His_kinase_dom"/>
</dbReference>
<dbReference type="InterPro" id="IPR003660">
    <property type="entry name" value="HAMP_dom"/>
</dbReference>
<dbReference type="InParanoid" id="A0A6N7ES59"/>
<evidence type="ECO:0000313" key="13">
    <source>
        <dbReference type="EMBL" id="MPV85332.1"/>
    </source>
</evidence>
<feature type="domain" description="HAMP" evidence="12">
    <location>
        <begin position="309"/>
        <end position="361"/>
    </location>
</feature>
<dbReference type="PROSITE" id="PS50885">
    <property type="entry name" value="HAMP"/>
    <property type="match status" value="1"/>
</dbReference>
<dbReference type="Pfam" id="PF00672">
    <property type="entry name" value="HAMP"/>
    <property type="match status" value="1"/>
</dbReference>
<proteinExistence type="predicted"/>
<keyword evidence="7" id="KW-0418">Kinase</keyword>
<keyword evidence="5" id="KW-0808">Transferase</keyword>
<dbReference type="GO" id="GO:0005524">
    <property type="term" value="F:ATP binding"/>
    <property type="evidence" value="ECO:0007669"/>
    <property type="project" value="UniProtKB-KW"/>
</dbReference>
<dbReference type="InterPro" id="IPR036890">
    <property type="entry name" value="HATPase_C_sf"/>
</dbReference>
<dbReference type="PROSITE" id="PS50109">
    <property type="entry name" value="HIS_KIN"/>
    <property type="match status" value="1"/>
</dbReference>
<feature type="transmembrane region" description="Helical" evidence="10">
    <location>
        <begin position="45"/>
        <end position="68"/>
    </location>
</feature>
<protein>
    <recommendedName>
        <fullName evidence="3">histidine kinase</fullName>
        <ecNumber evidence="3">2.7.13.3</ecNumber>
    </recommendedName>
</protein>
<reference evidence="13 14" key="1">
    <citation type="submission" date="2019-10" db="EMBL/GenBank/DDBJ databases">
        <title>Cardiobacteriales fam. a chemoheterotrophic member of the order Cardiobacteriales, and proposal of Cardiobacteriales fam. nov.</title>
        <authorList>
            <person name="Wang C."/>
        </authorList>
    </citation>
    <scope>NUCLEOTIDE SEQUENCE [LARGE SCALE GENOMIC DNA]</scope>
    <source>
        <strain evidence="13 14">ML27</strain>
    </source>
</reference>
<dbReference type="SUPFAM" id="SSF55785">
    <property type="entry name" value="PYP-like sensor domain (PAS domain)"/>
    <property type="match status" value="1"/>
</dbReference>
<keyword evidence="10" id="KW-1133">Transmembrane helix</keyword>
<name>A0A6N7ES59_9GAMM</name>
<feature type="transmembrane region" description="Helical" evidence="10">
    <location>
        <begin position="88"/>
        <end position="108"/>
    </location>
</feature>
<dbReference type="GO" id="GO:0000155">
    <property type="term" value="F:phosphorelay sensor kinase activity"/>
    <property type="evidence" value="ECO:0007669"/>
    <property type="project" value="InterPro"/>
</dbReference>
<dbReference type="InterPro" id="IPR017232">
    <property type="entry name" value="NtrY"/>
</dbReference>
<dbReference type="Gene3D" id="1.10.287.130">
    <property type="match status" value="1"/>
</dbReference>
<keyword evidence="9" id="KW-0902">Two-component regulatory system</keyword>
<comment type="subcellular location">
    <subcellularLocation>
        <location evidence="2">Membrane</location>
    </subcellularLocation>
</comment>
<keyword evidence="8" id="KW-0067">ATP-binding</keyword>
<dbReference type="InterPro" id="IPR050351">
    <property type="entry name" value="BphY/WalK/GraS-like"/>
</dbReference>
<dbReference type="PIRSF" id="PIRSF037532">
    <property type="entry name" value="STHK_NtrY"/>
    <property type="match status" value="1"/>
</dbReference>
<evidence type="ECO:0000256" key="9">
    <source>
        <dbReference type="ARBA" id="ARBA00023012"/>
    </source>
</evidence>